<dbReference type="Gene3D" id="3.30.559.30">
    <property type="entry name" value="Nonribosomal peptide synthetase, condensation domain"/>
    <property type="match status" value="1"/>
</dbReference>
<evidence type="ECO:0000313" key="2">
    <source>
        <dbReference type="Proteomes" id="UP001232148"/>
    </source>
</evidence>
<name>A0AAD9LZX6_9PEZI</name>
<protein>
    <submittedName>
        <fullName evidence="1">Uncharacterized protein</fullName>
    </submittedName>
</protein>
<dbReference type="Proteomes" id="UP001232148">
    <property type="component" value="Unassembled WGS sequence"/>
</dbReference>
<evidence type="ECO:0000313" key="1">
    <source>
        <dbReference type="EMBL" id="KAK2024178.1"/>
    </source>
</evidence>
<dbReference type="EMBL" id="MU842973">
    <property type="protein sequence ID" value="KAK2024178.1"/>
    <property type="molecule type" value="Genomic_DNA"/>
</dbReference>
<accession>A0AAD9LZX6</accession>
<comment type="caution">
    <text evidence="1">The sequence shown here is derived from an EMBL/GenBank/DDBJ whole genome shotgun (WGS) entry which is preliminary data.</text>
</comment>
<dbReference type="SUPFAM" id="SSF52777">
    <property type="entry name" value="CoA-dependent acyltransferases"/>
    <property type="match status" value="1"/>
</dbReference>
<organism evidence="1 2">
    <name type="scientific">Colletotrichum zoysiae</name>
    <dbReference type="NCBI Taxonomy" id="1216348"/>
    <lineage>
        <taxon>Eukaryota</taxon>
        <taxon>Fungi</taxon>
        <taxon>Dikarya</taxon>
        <taxon>Ascomycota</taxon>
        <taxon>Pezizomycotina</taxon>
        <taxon>Sordariomycetes</taxon>
        <taxon>Hypocreomycetidae</taxon>
        <taxon>Glomerellales</taxon>
        <taxon>Glomerellaceae</taxon>
        <taxon>Colletotrichum</taxon>
        <taxon>Colletotrichum graminicola species complex</taxon>
    </lineage>
</organism>
<reference evidence="1" key="1">
    <citation type="submission" date="2021-06" db="EMBL/GenBank/DDBJ databases">
        <title>Comparative genomics, transcriptomics and evolutionary studies reveal genomic signatures of adaptation to plant cell wall in hemibiotrophic fungi.</title>
        <authorList>
            <consortium name="DOE Joint Genome Institute"/>
            <person name="Baroncelli R."/>
            <person name="Diaz J.F."/>
            <person name="Benocci T."/>
            <person name="Peng M."/>
            <person name="Battaglia E."/>
            <person name="Haridas S."/>
            <person name="Andreopoulos W."/>
            <person name="Labutti K."/>
            <person name="Pangilinan J."/>
            <person name="Floch G.L."/>
            <person name="Makela M.R."/>
            <person name="Henrissat B."/>
            <person name="Grigoriev I.V."/>
            <person name="Crouch J.A."/>
            <person name="De Vries R.P."/>
            <person name="Sukno S.A."/>
            <person name="Thon M.R."/>
        </authorList>
    </citation>
    <scope>NUCLEOTIDE SEQUENCE</scope>
    <source>
        <strain evidence="1">MAFF235873</strain>
    </source>
</reference>
<gene>
    <name evidence="1" type="ORF">LX32DRAFT_686029</name>
</gene>
<dbReference type="AlphaFoldDB" id="A0AAD9LZX6"/>
<proteinExistence type="predicted"/>
<keyword evidence="2" id="KW-1185">Reference proteome</keyword>
<sequence length="155" mass="16820">MSLAYSAADNFGDDLVATKEHMRTALQHSQVPYNILLDRLGIAPPRPGADAAAPLFQAMFDYRQGQAESGAIGEAKITEALAARDRTPYDVVLEISDDPTKTPLIMFKLQSAMYSHLDAQYISNAHLSVLSVFSRNPALKVNEGCLDQPLKGASI</sequence>